<dbReference type="Proteomes" id="UP000245981">
    <property type="component" value="Unassembled WGS sequence"/>
</dbReference>
<name>A0A2V2B5F4_9GAMM</name>
<dbReference type="AlphaFoldDB" id="A0A2V2B5F4"/>
<reference evidence="1 2" key="1">
    <citation type="submission" date="2018-05" db="EMBL/GenBank/DDBJ databases">
        <title>Genomic Encyclopedia of Type Strains, Phase IV (KMG-V): Genome sequencing to study the core and pangenomes of soil and plant-associated prokaryotes.</title>
        <authorList>
            <person name="Whitman W."/>
        </authorList>
    </citation>
    <scope>NUCLEOTIDE SEQUENCE [LARGE SCALE GENOMIC DNA]</scope>
    <source>
        <strain evidence="1 2">PNA 200-10</strain>
    </source>
</reference>
<sequence>MLIRYFIHGLTIEGLTALLIPHNEFILDM</sequence>
<gene>
    <name evidence="1" type="ORF">C7431_11082</name>
</gene>
<accession>A0A2V2B5F4</accession>
<evidence type="ECO:0000313" key="1">
    <source>
        <dbReference type="EMBL" id="PWK94586.1"/>
    </source>
</evidence>
<comment type="caution">
    <text evidence="1">The sequence shown here is derived from an EMBL/GenBank/DDBJ whole genome shotgun (WGS) entry which is preliminary data.</text>
</comment>
<protein>
    <submittedName>
        <fullName evidence="1">Uncharacterized protein</fullName>
    </submittedName>
</protein>
<proteinExistence type="predicted"/>
<evidence type="ECO:0000313" key="2">
    <source>
        <dbReference type="Proteomes" id="UP000245981"/>
    </source>
</evidence>
<organism evidence="1 2">
    <name type="scientific">Pantoea allii</name>
    <dbReference type="NCBI Taxonomy" id="574096"/>
    <lineage>
        <taxon>Bacteria</taxon>
        <taxon>Pseudomonadati</taxon>
        <taxon>Pseudomonadota</taxon>
        <taxon>Gammaproteobacteria</taxon>
        <taxon>Enterobacterales</taxon>
        <taxon>Erwiniaceae</taxon>
        <taxon>Pantoea</taxon>
    </lineage>
</organism>
<dbReference type="EMBL" id="QGHF01000010">
    <property type="protein sequence ID" value="PWK94586.1"/>
    <property type="molecule type" value="Genomic_DNA"/>
</dbReference>